<feature type="transmembrane region" description="Helical" evidence="1">
    <location>
        <begin position="298"/>
        <end position="320"/>
    </location>
</feature>
<gene>
    <name evidence="3" type="ORF">HSCHL_0734</name>
</gene>
<evidence type="ECO:0000313" key="3">
    <source>
        <dbReference type="EMBL" id="PTQ54090.1"/>
    </source>
</evidence>
<feature type="transmembrane region" description="Helical" evidence="1">
    <location>
        <begin position="98"/>
        <end position="119"/>
    </location>
</feature>
<feature type="transmembrane region" description="Helical" evidence="1">
    <location>
        <begin position="69"/>
        <end position="91"/>
    </location>
</feature>
<feature type="transmembrane region" description="Helical" evidence="1">
    <location>
        <begin position="29"/>
        <end position="49"/>
    </location>
</feature>
<evidence type="ECO:0000313" key="4">
    <source>
        <dbReference type="Proteomes" id="UP000244180"/>
    </source>
</evidence>
<reference evidence="3 4" key="1">
    <citation type="submission" date="2017-08" db="EMBL/GenBank/DDBJ databases">
        <title>Burning lignite coal seam in the remote Altai Mountains harbors a hydrogen-driven thermophilic microbial community.</title>
        <authorList>
            <person name="Kadnikov V.V."/>
            <person name="Mardanov A.V."/>
            <person name="Ivasenko D."/>
            <person name="Beletsky A.V."/>
            <person name="Karnachuk O.V."/>
            <person name="Ravin N.V."/>
        </authorList>
    </citation>
    <scope>NUCLEOTIDE SEQUENCE [LARGE SCALE GENOMIC DNA]</scope>
    <source>
        <strain evidence="3">AL33</strain>
    </source>
</reference>
<dbReference type="Pfam" id="PF07670">
    <property type="entry name" value="Gate"/>
    <property type="match status" value="2"/>
</dbReference>
<keyword evidence="1" id="KW-1133">Transmembrane helix</keyword>
<feature type="transmembrane region" description="Helical" evidence="1">
    <location>
        <begin position="326"/>
        <end position="348"/>
    </location>
</feature>
<keyword evidence="1" id="KW-0472">Membrane</keyword>
<feature type="domain" description="Nucleoside transporter/FeoB GTPase Gate" evidence="2">
    <location>
        <begin position="28"/>
        <end position="121"/>
    </location>
</feature>
<evidence type="ECO:0000259" key="2">
    <source>
        <dbReference type="Pfam" id="PF07670"/>
    </source>
</evidence>
<accession>A0A2T5GD38</accession>
<feature type="transmembrane region" description="Helical" evidence="1">
    <location>
        <begin position="225"/>
        <end position="245"/>
    </location>
</feature>
<dbReference type="RefSeq" id="WP_272999763.1">
    <property type="nucleotide sequence ID" value="NZ_PEBV01000006.1"/>
</dbReference>
<protein>
    <submittedName>
        <fullName evidence="3">Nucleoside binding-domain containing protein</fullName>
    </submittedName>
</protein>
<keyword evidence="1" id="KW-0812">Transmembrane</keyword>
<sequence>MIGSVAFVRRVRDVALEGVRAGGRTMVELAKLVFPLTVLVSLLREAPFLPRLAEWLAPAMHPLGLSGEAALVLVLGNVLNLYAAIGAMLGLPLSAKEAFILAVMLGFSHNLLVETAVVVRLGMRAIWAIGLRIGLAILSALVLAHLWPDEMGRAAGEGAKGEGLTEAAAVRAAAGTVEEASLAAAETAASPSSADVRSASAVGPGGAAARLGAALQTGVHGLVQMALIVFPLMVGVETLKAVGAIDRLSRGMGPILRWIGLSERAAVTFLAGLLFGLQYGAGLMLESARKARFSRQEVMILVTFLSASHAVVEDTLLFVPVGVSPWALFAFRTAVAIALAAALARIWIRPRRAEAADGRPTGPG</sequence>
<feature type="domain" description="Nucleoside transporter/FeoB GTPase Gate" evidence="2">
    <location>
        <begin position="223"/>
        <end position="311"/>
    </location>
</feature>
<dbReference type="Proteomes" id="UP000244180">
    <property type="component" value="Unassembled WGS sequence"/>
</dbReference>
<comment type="caution">
    <text evidence="3">The sequence shown here is derived from an EMBL/GenBank/DDBJ whole genome shotgun (WGS) entry which is preliminary data.</text>
</comment>
<name>A0A2T5GD38_HYDSH</name>
<dbReference type="AlphaFoldDB" id="A0A2T5GD38"/>
<feature type="transmembrane region" description="Helical" evidence="1">
    <location>
        <begin position="265"/>
        <end position="286"/>
    </location>
</feature>
<dbReference type="InterPro" id="IPR011642">
    <property type="entry name" value="Gate_dom"/>
</dbReference>
<feature type="transmembrane region" description="Helical" evidence="1">
    <location>
        <begin position="125"/>
        <end position="147"/>
    </location>
</feature>
<dbReference type="EMBL" id="PEBV01000006">
    <property type="protein sequence ID" value="PTQ54090.1"/>
    <property type="molecule type" value="Genomic_DNA"/>
</dbReference>
<evidence type="ECO:0000256" key="1">
    <source>
        <dbReference type="SAM" id="Phobius"/>
    </source>
</evidence>
<proteinExistence type="predicted"/>
<organism evidence="3 4">
    <name type="scientific">Hydrogenibacillus schlegelii</name>
    <name type="common">Bacillus schlegelii</name>
    <dbReference type="NCBI Taxonomy" id="1484"/>
    <lineage>
        <taxon>Bacteria</taxon>
        <taxon>Bacillati</taxon>
        <taxon>Bacillota</taxon>
        <taxon>Bacilli</taxon>
        <taxon>Bacillales</taxon>
        <taxon>Bacillales Family X. Incertae Sedis</taxon>
        <taxon>Hydrogenibacillus</taxon>
    </lineage>
</organism>